<evidence type="ECO:0000313" key="10">
    <source>
        <dbReference type="Proteomes" id="UP001596108"/>
    </source>
</evidence>
<accession>A0ABW0QUU3</accession>
<dbReference type="Gene3D" id="2.60.120.260">
    <property type="entry name" value="Galactose-binding domain-like"/>
    <property type="match status" value="3"/>
</dbReference>
<protein>
    <recommendedName>
        <fullName evidence="3">alpha-L-fucosidase</fullName>
        <ecNumber evidence="3">3.2.1.51</ecNumber>
    </recommendedName>
</protein>
<dbReference type="InterPro" id="IPR016286">
    <property type="entry name" value="FUC_metazoa-typ"/>
</dbReference>
<dbReference type="EC" id="3.2.1.51" evidence="3"/>
<keyword evidence="4 7" id="KW-0732">Signal</keyword>
<feature type="signal peptide" evidence="7">
    <location>
        <begin position="1"/>
        <end position="36"/>
    </location>
</feature>
<dbReference type="Gene3D" id="3.20.20.80">
    <property type="entry name" value="Glycosidases"/>
    <property type="match status" value="1"/>
</dbReference>
<dbReference type="SUPFAM" id="SSF51445">
    <property type="entry name" value="(Trans)glycosidases"/>
    <property type="match status" value="1"/>
</dbReference>
<keyword evidence="6" id="KW-0326">Glycosidase</keyword>
<dbReference type="PROSITE" id="PS51257">
    <property type="entry name" value="PROKAR_LIPOPROTEIN"/>
    <property type="match status" value="1"/>
</dbReference>
<evidence type="ECO:0000256" key="1">
    <source>
        <dbReference type="ARBA" id="ARBA00004071"/>
    </source>
</evidence>
<evidence type="ECO:0000313" key="9">
    <source>
        <dbReference type="EMBL" id="MFC5527932.1"/>
    </source>
</evidence>
<dbReference type="Gene3D" id="2.60.40.1180">
    <property type="entry name" value="Golgi alpha-mannosidase II"/>
    <property type="match status" value="1"/>
</dbReference>
<gene>
    <name evidence="9" type="ORF">ACFPQ4_00450</name>
</gene>
<reference evidence="10" key="1">
    <citation type="journal article" date="2019" name="Int. J. Syst. Evol. Microbiol.">
        <title>The Global Catalogue of Microorganisms (GCM) 10K type strain sequencing project: providing services to taxonomists for standard genome sequencing and annotation.</title>
        <authorList>
            <consortium name="The Broad Institute Genomics Platform"/>
            <consortium name="The Broad Institute Genome Sequencing Center for Infectious Disease"/>
            <person name="Wu L."/>
            <person name="Ma J."/>
        </authorList>
    </citation>
    <scope>NUCLEOTIDE SEQUENCE [LARGE SCALE GENOMIC DNA]</scope>
    <source>
        <strain evidence="10">CGMCC 1.18578</strain>
    </source>
</reference>
<evidence type="ECO:0000256" key="4">
    <source>
        <dbReference type="ARBA" id="ARBA00022729"/>
    </source>
</evidence>
<dbReference type="SUPFAM" id="SSF49785">
    <property type="entry name" value="Galactose-binding domain-like"/>
    <property type="match status" value="1"/>
</dbReference>
<dbReference type="Pfam" id="PF01120">
    <property type="entry name" value="Alpha_L_fucos"/>
    <property type="match status" value="1"/>
</dbReference>
<evidence type="ECO:0000256" key="6">
    <source>
        <dbReference type="ARBA" id="ARBA00023295"/>
    </source>
</evidence>
<dbReference type="RefSeq" id="WP_378109736.1">
    <property type="nucleotide sequence ID" value="NZ_JBHSNC010000001.1"/>
</dbReference>
<dbReference type="PANTHER" id="PTHR10030:SF37">
    <property type="entry name" value="ALPHA-L-FUCOSIDASE-RELATED"/>
    <property type="match status" value="1"/>
</dbReference>
<comment type="function">
    <text evidence="1">Alpha-L-fucosidase is responsible for hydrolyzing the alpha-1,6-linked fucose joined to the reducing-end N-acetylglucosamine of the carbohydrate moieties of glycoproteins.</text>
</comment>
<evidence type="ECO:0000259" key="8">
    <source>
        <dbReference type="PROSITE" id="PS51175"/>
    </source>
</evidence>
<dbReference type="PROSITE" id="PS51175">
    <property type="entry name" value="CBM6"/>
    <property type="match status" value="1"/>
</dbReference>
<evidence type="ECO:0000256" key="5">
    <source>
        <dbReference type="ARBA" id="ARBA00022801"/>
    </source>
</evidence>
<dbReference type="EMBL" id="JBHSNC010000001">
    <property type="protein sequence ID" value="MFC5527932.1"/>
    <property type="molecule type" value="Genomic_DNA"/>
</dbReference>
<evidence type="ECO:0000256" key="2">
    <source>
        <dbReference type="ARBA" id="ARBA00007951"/>
    </source>
</evidence>
<dbReference type="CDD" id="cd04084">
    <property type="entry name" value="CBM6_xylanase-like"/>
    <property type="match status" value="1"/>
</dbReference>
<feature type="domain" description="CBM6" evidence="8">
    <location>
        <begin position="41"/>
        <end position="167"/>
    </location>
</feature>
<keyword evidence="10" id="KW-1185">Reference proteome</keyword>
<keyword evidence="5" id="KW-0378">Hydrolase</keyword>
<dbReference type="InterPro" id="IPR013780">
    <property type="entry name" value="Glyco_hydro_b"/>
</dbReference>
<dbReference type="PANTHER" id="PTHR10030">
    <property type="entry name" value="ALPHA-L-FUCOSIDASE"/>
    <property type="match status" value="1"/>
</dbReference>
<comment type="similarity">
    <text evidence="2">Belongs to the glycosyl hydrolase 29 family.</text>
</comment>
<evidence type="ECO:0000256" key="3">
    <source>
        <dbReference type="ARBA" id="ARBA00012662"/>
    </source>
</evidence>
<proteinExistence type="inferred from homology"/>
<sequence length="822" mass="90112">MINLMKRVMDNSLKLSAALFVFACIGFIAACNDAHAASANNVVQAHNWSAKSGTVNVETGLAPDGNSIGGITAGSWTRYDNVDFGDGTFNTFMATVAVPNASAGKPIQIRLDTATGTLIGTLTVAGTGSFSDFKEEYAPISSVTGIHSVYLVFPQAAPANINWFVFGKDPTQETPAQKQQRMQWFTDARFGQFLHWGAYSKLKGHWASCLDAEWIKKQCNISDSDYLANAVQPFNPINFNAATWISTIKNGGAKYLVVTSKHHDGFSMFNTNVKDFTGYDIVHASAYAQDPLLALSQQAKSQGIKFGVYYSIWDWHNVNVKTDTPTSAQKTLYLSEMKEQLREIIQNYSPDLLWFDGEWNDWWTAQDGQTLYKYLRTLKYDIIINDRVGKRGGTDGDYATPEQSIPSGTLSRIFESCITMNDHWGYVDYESNYKTAKTMISNLAQNASNGGNLLLNVGPTDLGQYPQLAIDRMNTIGQWLNVNGASIYGTTASVIGTIDNGYSTTKSGKVYLHIINWPANNKITVPAVDNTVNKVYMMTNSASNLTYSVSAGQMTINLPAGATDPNDSVVVIEVNGQPVRTYSPPNTFVNDSLLSYFGSWTTGANRGYGDYQNDVHSTTTNGDSVEYTFTGTGVSYITEKNSDQGNVDVYVDNVFQQTVNTSNPSRLAQQTVYNKTGLSQGQHKIKLVKKDGNYMLIDAVSIETKVNNSDATIFYQGAWSGSGNRGYGDYMDDVQYSTTNGNDVTFSFYGTGISYITEKNSDQGNVDVYLDGVFKQTVSANNASRLAQQTVYSVSNLPAGLHTIKLVKTSGTYMLVDAFLIK</sequence>
<dbReference type="SMART" id="SM00812">
    <property type="entry name" value="Alpha_L_fucos"/>
    <property type="match status" value="1"/>
</dbReference>
<name>A0ABW0QUU3_9BACL</name>
<dbReference type="InterPro" id="IPR008979">
    <property type="entry name" value="Galactose-bd-like_sf"/>
</dbReference>
<dbReference type="InterPro" id="IPR005084">
    <property type="entry name" value="CBM6"/>
</dbReference>
<dbReference type="InterPro" id="IPR057739">
    <property type="entry name" value="Glyco_hydro_29_N"/>
</dbReference>
<dbReference type="InterPro" id="IPR017853">
    <property type="entry name" value="GH"/>
</dbReference>
<comment type="caution">
    <text evidence="9">The sequence shown here is derived from an EMBL/GenBank/DDBJ whole genome shotgun (WGS) entry which is preliminary data.</text>
</comment>
<evidence type="ECO:0000256" key="7">
    <source>
        <dbReference type="SAM" id="SignalP"/>
    </source>
</evidence>
<dbReference type="PRINTS" id="PR00741">
    <property type="entry name" value="GLHYDRLASE29"/>
</dbReference>
<dbReference type="InterPro" id="IPR000933">
    <property type="entry name" value="Glyco_hydro_29"/>
</dbReference>
<dbReference type="SMART" id="SM00606">
    <property type="entry name" value="CBD_IV"/>
    <property type="match status" value="1"/>
</dbReference>
<feature type="chain" id="PRO_5045810472" description="alpha-L-fucosidase" evidence="7">
    <location>
        <begin position="37"/>
        <end position="822"/>
    </location>
</feature>
<dbReference type="Pfam" id="PF03422">
    <property type="entry name" value="CBM_6"/>
    <property type="match status" value="1"/>
</dbReference>
<organism evidence="9 10">
    <name type="scientific">Cohnella yongneupensis</name>
    <dbReference type="NCBI Taxonomy" id="425006"/>
    <lineage>
        <taxon>Bacteria</taxon>
        <taxon>Bacillati</taxon>
        <taxon>Bacillota</taxon>
        <taxon>Bacilli</taxon>
        <taxon>Bacillales</taxon>
        <taxon>Paenibacillaceae</taxon>
        <taxon>Cohnella</taxon>
    </lineage>
</organism>
<dbReference type="Proteomes" id="UP001596108">
    <property type="component" value="Unassembled WGS sequence"/>
</dbReference>
<dbReference type="InterPro" id="IPR006584">
    <property type="entry name" value="Cellulose-bd_IV"/>
</dbReference>